<dbReference type="Proteomes" id="UP000598146">
    <property type="component" value="Unassembled WGS sequence"/>
</dbReference>
<evidence type="ECO:0000313" key="2">
    <source>
        <dbReference type="EMBL" id="MBG0568501.1"/>
    </source>
</evidence>
<feature type="domain" description="SnoaL-like" evidence="1">
    <location>
        <begin position="10"/>
        <end position="91"/>
    </location>
</feature>
<dbReference type="RefSeq" id="WP_196420272.1">
    <property type="nucleotide sequence ID" value="NZ_JADQTO010000039.1"/>
</dbReference>
<accession>A0A931G525</accession>
<keyword evidence="3" id="KW-1185">Reference proteome</keyword>
<proteinExistence type="predicted"/>
<sequence>MTEAAARAHITRFNNAVTSGDWSQFIAALHPDAVMTFIGPPIGPFHGRDAIARAYAADPPTDTLKVVDIRSESETDLITFEWSRGGTGTLTLHHAAGQVNALTIRFD</sequence>
<dbReference type="InterPro" id="IPR037401">
    <property type="entry name" value="SnoaL-like"/>
</dbReference>
<dbReference type="Pfam" id="PF12680">
    <property type="entry name" value="SnoaL_2"/>
    <property type="match status" value="1"/>
</dbReference>
<dbReference type="InterPro" id="IPR032710">
    <property type="entry name" value="NTF2-like_dom_sf"/>
</dbReference>
<protein>
    <submittedName>
        <fullName evidence="2">Nuclear transport factor 2 family protein</fullName>
    </submittedName>
</protein>
<dbReference type="AlphaFoldDB" id="A0A931G525"/>
<dbReference type="EMBL" id="JADQTO010000039">
    <property type="protein sequence ID" value="MBG0568501.1"/>
    <property type="molecule type" value="Genomic_DNA"/>
</dbReference>
<evidence type="ECO:0000313" key="3">
    <source>
        <dbReference type="Proteomes" id="UP000598146"/>
    </source>
</evidence>
<gene>
    <name evidence="2" type="ORF">I4J89_44475</name>
</gene>
<evidence type="ECO:0000259" key="1">
    <source>
        <dbReference type="Pfam" id="PF12680"/>
    </source>
</evidence>
<reference evidence="2" key="1">
    <citation type="submission" date="2020-11" db="EMBL/GenBank/DDBJ databases">
        <title>Isolation and identification of active actinomycetes.</title>
        <authorList>
            <person name="Sun X."/>
        </authorList>
    </citation>
    <scope>NUCLEOTIDE SEQUENCE</scope>
    <source>
        <strain evidence="2">NEAU-A11</strain>
    </source>
</reference>
<dbReference type="SUPFAM" id="SSF54427">
    <property type="entry name" value="NTF2-like"/>
    <property type="match status" value="1"/>
</dbReference>
<dbReference type="Gene3D" id="3.10.450.50">
    <property type="match status" value="1"/>
</dbReference>
<name>A0A931G525_9ACTN</name>
<comment type="caution">
    <text evidence="2">The sequence shown here is derived from an EMBL/GenBank/DDBJ whole genome shotgun (WGS) entry which is preliminary data.</text>
</comment>
<organism evidence="2 3">
    <name type="scientific">Actinoplanes aureus</name>
    <dbReference type="NCBI Taxonomy" id="2792083"/>
    <lineage>
        <taxon>Bacteria</taxon>
        <taxon>Bacillati</taxon>
        <taxon>Actinomycetota</taxon>
        <taxon>Actinomycetes</taxon>
        <taxon>Micromonosporales</taxon>
        <taxon>Micromonosporaceae</taxon>
        <taxon>Actinoplanes</taxon>
    </lineage>
</organism>